<dbReference type="InterPro" id="IPR036291">
    <property type="entry name" value="NAD(P)-bd_dom_sf"/>
</dbReference>
<dbReference type="Pfam" id="PF05368">
    <property type="entry name" value="NmrA"/>
    <property type="match status" value="1"/>
</dbReference>
<sequence>MSTSVTVLPGSGKQGQAAISELIERGYTVHTLVRNASSDISKHLQSLGATLHTGDLADVKSIEASLEHSESLFFAIPAHPVNEISFAENILAAARNKSVKNIIYSSVARTGDHESFPGWDADSYPLAWYWTNKQKIEDLVRTAGFPNWTILRPAFFVQNFCSPEVNYMFPGLADTQRLSIAYTPSTRLDLIDTKDIAKFAVAALDAPERFSGQEIPLAIEKLTADELAELLGAISGKQISVQYLSDDEAAKLVAQGHLTVTAQQWQRDVGYCVDLEKTRQYGITLTPVREALERDTLKW</sequence>
<accession>A0A6A5Y6I4</accession>
<dbReference type="AlphaFoldDB" id="A0A6A5Y6I4"/>
<organism evidence="4 5">
    <name type="scientific">Aaosphaeria arxii CBS 175.79</name>
    <dbReference type="NCBI Taxonomy" id="1450172"/>
    <lineage>
        <taxon>Eukaryota</taxon>
        <taxon>Fungi</taxon>
        <taxon>Dikarya</taxon>
        <taxon>Ascomycota</taxon>
        <taxon>Pezizomycotina</taxon>
        <taxon>Dothideomycetes</taxon>
        <taxon>Pleosporomycetidae</taxon>
        <taxon>Pleosporales</taxon>
        <taxon>Pleosporales incertae sedis</taxon>
        <taxon>Aaosphaeria</taxon>
    </lineage>
</organism>
<dbReference type="GeneID" id="54290039"/>
<dbReference type="Proteomes" id="UP000799778">
    <property type="component" value="Unassembled WGS sequence"/>
</dbReference>
<dbReference type="PANTHER" id="PTHR42748">
    <property type="entry name" value="NITROGEN METABOLITE REPRESSION PROTEIN NMRA FAMILY MEMBER"/>
    <property type="match status" value="1"/>
</dbReference>
<keyword evidence="2" id="KW-0521">NADP</keyword>
<dbReference type="RefSeq" id="XP_033389487.1">
    <property type="nucleotide sequence ID" value="XM_033532642.1"/>
</dbReference>
<proteinExistence type="inferred from homology"/>
<feature type="domain" description="NmrA-like" evidence="3">
    <location>
        <begin position="3"/>
        <end position="251"/>
    </location>
</feature>
<evidence type="ECO:0000256" key="2">
    <source>
        <dbReference type="ARBA" id="ARBA00022857"/>
    </source>
</evidence>
<dbReference type="InterPro" id="IPR008030">
    <property type="entry name" value="NmrA-like"/>
</dbReference>
<dbReference type="InterPro" id="IPR051164">
    <property type="entry name" value="NmrA-like_oxidored"/>
</dbReference>
<evidence type="ECO:0000313" key="5">
    <source>
        <dbReference type="Proteomes" id="UP000799778"/>
    </source>
</evidence>
<reference evidence="4" key="1">
    <citation type="journal article" date="2020" name="Stud. Mycol.">
        <title>101 Dothideomycetes genomes: a test case for predicting lifestyles and emergence of pathogens.</title>
        <authorList>
            <person name="Haridas S."/>
            <person name="Albert R."/>
            <person name="Binder M."/>
            <person name="Bloem J."/>
            <person name="Labutti K."/>
            <person name="Salamov A."/>
            <person name="Andreopoulos B."/>
            <person name="Baker S."/>
            <person name="Barry K."/>
            <person name="Bills G."/>
            <person name="Bluhm B."/>
            <person name="Cannon C."/>
            <person name="Castanera R."/>
            <person name="Culley D."/>
            <person name="Daum C."/>
            <person name="Ezra D."/>
            <person name="Gonzalez J."/>
            <person name="Henrissat B."/>
            <person name="Kuo A."/>
            <person name="Liang C."/>
            <person name="Lipzen A."/>
            <person name="Lutzoni F."/>
            <person name="Magnuson J."/>
            <person name="Mondo S."/>
            <person name="Nolan M."/>
            <person name="Ohm R."/>
            <person name="Pangilinan J."/>
            <person name="Park H.-J."/>
            <person name="Ramirez L."/>
            <person name="Alfaro M."/>
            <person name="Sun H."/>
            <person name="Tritt A."/>
            <person name="Yoshinaga Y."/>
            <person name="Zwiers L.-H."/>
            <person name="Turgeon B."/>
            <person name="Goodwin S."/>
            <person name="Spatafora J."/>
            <person name="Crous P."/>
            <person name="Grigoriev I."/>
        </authorList>
    </citation>
    <scope>NUCLEOTIDE SEQUENCE</scope>
    <source>
        <strain evidence="4">CBS 175.79</strain>
    </source>
</reference>
<dbReference type="EMBL" id="ML978066">
    <property type="protein sequence ID" value="KAF2021148.1"/>
    <property type="molecule type" value="Genomic_DNA"/>
</dbReference>
<dbReference type="SUPFAM" id="SSF51735">
    <property type="entry name" value="NAD(P)-binding Rossmann-fold domains"/>
    <property type="match status" value="1"/>
</dbReference>
<dbReference type="PANTHER" id="PTHR42748:SF7">
    <property type="entry name" value="NMRA LIKE REDOX SENSOR 1-RELATED"/>
    <property type="match status" value="1"/>
</dbReference>
<protein>
    <submittedName>
        <fullName evidence="4">NAD(P)-binding protein</fullName>
    </submittedName>
</protein>
<comment type="similarity">
    <text evidence="1">Belongs to the NmrA-type oxidoreductase family.</text>
</comment>
<evidence type="ECO:0000313" key="4">
    <source>
        <dbReference type="EMBL" id="KAF2021148.1"/>
    </source>
</evidence>
<keyword evidence="5" id="KW-1185">Reference proteome</keyword>
<dbReference type="Gene3D" id="3.40.50.720">
    <property type="entry name" value="NAD(P)-binding Rossmann-like Domain"/>
    <property type="match status" value="1"/>
</dbReference>
<gene>
    <name evidence="4" type="ORF">BU24DRAFT_469930</name>
</gene>
<name>A0A6A5Y6I4_9PLEO</name>
<dbReference type="GO" id="GO:0005634">
    <property type="term" value="C:nucleus"/>
    <property type="evidence" value="ECO:0007669"/>
    <property type="project" value="TreeGrafter"/>
</dbReference>
<evidence type="ECO:0000259" key="3">
    <source>
        <dbReference type="Pfam" id="PF05368"/>
    </source>
</evidence>
<dbReference type="OrthoDB" id="419598at2759"/>
<evidence type="ECO:0000256" key="1">
    <source>
        <dbReference type="ARBA" id="ARBA00006328"/>
    </source>
</evidence>